<accession>A0ABW7PIL8</accession>
<name>A0ABW7PIL8_9ACTN</name>
<proteinExistence type="predicted"/>
<comment type="caution">
    <text evidence="2">The sequence shown here is derived from an EMBL/GenBank/DDBJ whole genome shotgun (WGS) entry which is preliminary data.</text>
</comment>
<dbReference type="RefSeq" id="WP_395511809.1">
    <property type="nucleotide sequence ID" value="NZ_JBBDHD010000070.1"/>
</dbReference>
<sequence>MNSTHTRTRARSRTRRATAAASAALVLAGIVTAAGPATAATACTPRIQVLGSTGTGGYQVGGPQAEGVLGLGSGNLSVGLSGGRPVYWTGTRLHKVPLPESAAAGAVLAVNKGGLMVGAVLGADGYLFTYRQGDAAVTRLPGSDFLSTDADVNDAGYVVSGTGTGRGAVWKDGLKVRDLPVPAGAAPGTRIDTVTGINNRGDVLGMAREDYEVPETGGHLEGTFPVLWPADGGPAQALGRTSNESRVQDLDESGRVVGYDWNGMGYRYLPVTWAPPHPGSASYPGVLKTHPYGTLEAISPTTNVSVGTARFHPDEQTLPDQAQLWPGTGPVLALPRLAAHRASAASSVADDGRVGGAAVNAAGTLKPVIWTCAAKQAYLPA</sequence>
<organism evidence="2 3">
    <name type="scientific">Streptomyces racemochromogenes</name>
    <dbReference type="NCBI Taxonomy" id="67353"/>
    <lineage>
        <taxon>Bacteria</taxon>
        <taxon>Bacillati</taxon>
        <taxon>Actinomycetota</taxon>
        <taxon>Actinomycetes</taxon>
        <taxon>Kitasatosporales</taxon>
        <taxon>Streptomycetaceae</taxon>
        <taxon>Streptomyces</taxon>
    </lineage>
</organism>
<dbReference type="EMBL" id="JBBDHD010000070">
    <property type="protein sequence ID" value="MFH7598094.1"/>
    <property type="molecule type" value="Genomic_DNA"/>
</dbReference>
<evidence type="ECO:0000256" key="1">
    <source>
        <dbReference type="SAM" id="SignalP"/>
    </source>
</evidence>
<protein>
    <submittedName>
        <fullName evidence="2">Uncharacterized protein</fullName>
    </submittedName>
</protein>
<feature type="chain" id="PRO_5046363021" evidence="1">
    <location>
        <begin position="40"/>
        <end position="381"/>
    </location>
</feature>
<gene>
    <name evidence="2" type="ORF">WDV06_23780</name>
</gene>
<feature type="signal peptide" evidence="1">
    <location>
        <begin position="1"/>
        <end position="39"/>
    </location>
</feature>
<keyword evidence="1" id="KW-0732">Signal</keyword>
<evidence type="ECO:0000313" key="2">
    <source>
        <dbReference type="EMBL" id="MFH7598094.1"/>
    </source>
</evidence>
<keyword evidence="3" id="KW-1185">Reference proteome</keyword>
<dbReference type="Proteomes" id="UP001610631">
    <property type="component" value="Unassembled WGS sequence"/>
</dbReference>
<evidence type="ECO:0000313" key="3">
    <source>
        <dbReference type="Proteomes" id="UP001610631"/>
    </source>
</evidence>
<reference evidence="2 3" key="1">
    <citation type="submission" date="2024-03" db="EMBL/GenBank/DDBJ databases">
        <title>Whole genome sequencing of Streptomyces racemochromogenes, to identify antimicrobial biosynthetic gene clusters.</title>
        <authorList>
            <person name="Suryawanshi P."/>
            <person name="Krishnaraj P.U."/>
            <person name="Arun Y.P."/>
            <person name="Suryawanshi M.P."/>
            <person name="Rakshit O."/>
        </authorList>
    </citation>
    <scope>NUCLEOTIDE SEQUENCE [LARGE SCALE GENOMIC DNA]</scope>
    <source>
        <strain evidence="2 3">AUDT626</strain>
    </source>
</reference>